<dbReference type="HOGENOM" id="CLU_1569927_0_0_0"/>
<dbReference type="RefSeq" id="WP_013910330.1">
    <property type="nucleotide sequence ID" value="NC_015682.1"/>
</dbReference>
<proteinExistence type="predicted"/>
<keyword evidence="1" id="KW-0472">Membrane</keyword>
<dbReference type="Proteomes" id="UP000006583">
    <property type="component" value="Chromosome"/>
</dbReference>
<evidence type="ECO:0000256" key="1">
    <source>
        <dbReference type="SAM" id="Phobius"/>
    </source>
</evidence>
<evidence type="ECO:0000313" key="3">
    <source>
        <dbReference type="Proteomes" id="UP000006583"/>
    </source>
</evidence>
<keyword evidence="3" id="KW-1185">Reference proteome</keyword>
<protein>
    <recommendedName>
        <fullName evidence="4">Rod shape-determining protein MreD</fullName>
    </recommendedName>
</protein>
<keyword evidence="1" id="KW-1133">Transmembrane helix</keyword>
<evidence type="ECO:0008006" key="4">
    <source>
        <dbReference type="Google" id="ProtNLM"/>
    </source>
</evidence>
<dbReference type="AlphaFoldDB" id="F8C3R5"/>
<dbReference type="KEGG" id="top:TOPB45_1554"/>
<gene>
    <name evidence="2" type="ordered locus">TOPB45_1554</name>
</gene>
<feature type="transmembrane region" description="Helical" evidence="1">
    <location>
        <begin position="146"/>
        <end position="167"/>
    </location>
</feature>
<feature type="transmembrane region" description="Helical" evidence="1">
    <location>
        <begin position="42"/>
        <end position="66"/>
    </location>
</feature>
<dbReference type="EMBL" id="CP002829">
    <property type="protein sequence ID" value="AEH23632.1"/>
    <property type="molecule type" value="Genomic_DNA"/>
</dbReference>
<dbReference type="PATRIC" id="fig|795359.3.peg.1581"/>
<evidence type="ECO:0000313" key="2">
    <source>
        <dbReference type="EMBL" id="AEH23632.1"/>
    </source>
</evidence>
<name>F8C3R5_THEGP</name>
<feature type="transmembrane region" description="Helical" evidence="1">
    <location>
        <begin position="72"/>
        <end position="90"/>
    </location>
</feature>
<feature type="transmembrane region" description="Helical" evidence="1">
    <location>
        <begin position="106"/>
        <end position="126"/>
    </location>
</feature>
<feature type="transmembrane region" description="Helical" evidence="1">
    <location>
        <begin position="13"/>
        <end position="35"/>
    </location>
</feature>
<dbReference type="STRING" id="795359.TOPB45_1554"/>
<sequence length="170" mass="20240">MGLTINIKELLRIILPLLILALFIKSYMSSFILFYPGDIIFAFTLAILTFRNSGILLYIFLFFLGLLESLDFLGIEIFLSTYFIFLGIFLNHSRKYFAFERLESKIAVWFLSIFSFLILRFVIYFYKLNTFVDRLFILNLALKSFFYISTTFLWVLVFYKILGLFLYKEV</sequence>
<accession>F8C3R5</accession>
<organism evidence="2 3">
    <name type="scientific">Thermodesulfobacterium geofontis (strain OPF15)</name>
    <dbReference type="NCBI Taxonomy" id="795359"/>
    <lineage>
        <taxon>Bacteria</taxon>
        <taxon>Pseudomonadati</taxon>
        <taxon>Thermodesulfobacteriota</taxon>
        <taxon>Thermodesulfobacteria</taxon>
        <taxon>Thermodesulfobacteriales</taxon>
        <taxon>Thermodesulfobacteriaceae</taxon>
        <taxon>Thermodesulfobacterium</taxon>
    </lineage>
</organism>
<dbReference type="eggNOG" id="ENOG5030HK2">
    <property type="taxonomic scope" value="Bacteria"/>
</dbReference>
<keyword evidence="1" id="KW-0812">Transmembrane</keyword>
<reference evidence="2 3" key="1">
    <citation type="journal article" date="2013" name="Genome Announc.">
        <title>Complete genome sequence of the hyperthermophilic sulfate-reducing bacterium Thermodesulfobacterium geofontis OPF15T.</title>
        <authorList>
            <person name="Elkins J.G."/>
            <person name="Hamilton-Brehm S.D."/>
            <person name="Lucas S."/>
            <person name="Han J."/>
            <person name="Lapidus A."/>
            <person name="Cheng J.F."/>
            <person name="Goodwin L.A."/>
            <person name="Pitluck S."/>
            <person name="Peters L."/>
            <person name="Mikhailova N."/>
            <person name="Davenport K.W."/>
            <person name="Detter J.C."/>
            <person name="Han C.S."/>
            <person name="Tapia R."/>
            <person name="Land M.L."/>
            <person name="Hauser L."/>
            <person name="Kyrpides N.C."/>
            <person name="Ivanova N.N."/>
            <person name="Pagani I."/>
            <person name="Bruce D."/>
            <person name="Woyke T."/>
            <person name="Cottingham R.W."/>
        </authorList>
    </citation>
    <scope>NUCLEOTIDE SEQUENCE [LARGE SCALE GENOMIC DNA]</scope>
    <source>
        <strain evidence="2 3">OPF15</strain>
    </source>
</reference>